<dbReference type="Pfam" id="PF18029">
    <property type="entry name" value="Glyoxalase_6"/>
    <property type="match status" value="1"/>
</dbReference>
<gene>
    <name evidence="2" type="ORF">SAMN04487818_113210</name>
</gene>
<keyword evidence="3" id="KW-1185">Reference proteome</keyword>
<feature type="domain" description="VOC" evidence="1">
    <location>
        <begin position="2"/>
        <end position="111"/>
    </location>
</feature>
<dbReference type="EMBL" id="FOGI01000013">
    <property type="protein sequence ID" value="SES42966.1"/>
    <property type="molecule type" value="Genomic_DNA"/>
</dbReference>
<dbReference type="AlphaFoldDB" id="A0A1H9X9U6"/>
<organism evidence="2 3">
    <name type="scientific">Actinokineospora terrae</name>
    <dbReference type="NCBI Taxonomy" id="155974"/>
    <lineage>
        <taxon>Bacteria</taxon>
        <taxon>Bacillati</taxon>
        <taxon>Actinomycetota</taxon>
        <taxon>Actinomycetes</taxon>
        <taxon>Pseudonocardiales</taxon>
        <taxon>Pseudonocardiaceae</taxon>
        <taxon>Actinokineospora</taxon>
    </lineage>
</organism>
<dbReference type="InterPro" id="IPR037523">
    <property type="entry name" value="VOC_core"/>
</dbReference>
<sequence length="117" mass="12597">MHVAAITVDCANPAHLSTFWQALLGGESAPPDEEGVITLTLPTGLQLDFAPVPDPKTTKNRLHLDIRTTDYGSAITRALALGAAPADDVYSGTRWQVLRDPEGNEFCLLRPTSEPTE</sequence>
<evidence type="ECO:0000313" key="2">
    <source>
        <dbReference type="EMBL" id="SES42966.1"/>
    </source>
</evidence>
<evidence type="ECO:0000259" key="1">
    <source>
        <dbReference type="PROSITE" id="PS51819"/>
    </source>
</evidence>
<dbReference type="Proteomes" id="UP000199051">
    <property type="component" value="Unassembled WGS sequence"/>
</dbReference>
<proteinExistence type="predicted"/>
<dbReference type="Gene3D" id="3.10.180.10">
    <property type="entry name" value="2,3-Dihydroxybiphenyl 1,2-Dioxygenase, domain 1"/>
    <property type="match status" value="1"/>
</dbReference>
<accession>A0A1H9X9U6</accession>
<dbReference type="InterPro" id="IPR041581">
    <property type="entry name" value="Glyoxalase_6"/>
</dbReference>
<dbReference type="SUPFAM" id="SSF54593">
    <property type="entry name" value="Glyoxalase/Bleomycin resistance protein/Dihydroxybiphenyl dioxygenase"/>
    <property type="match status" value="1"/>
</dbReference>
<protein>
    <recommendedName>
        <fullName evidence="1">VOC domain-containing protein</fullName>
    </recommendedName>
</protein>
<name>A0A1H9X9U6_9PSEU</name>
<dbReference type="PANTHER" id="PTHR35908">
    <property type="entry name" value="HYPOTHETICAL FUSION PROTEIN"/>
    <property type="match status" value="1"/>
</dbReference>
<dbReference type="PANTHER" id="PTHR35908:SF1">
    <property type="entry name" value="CONSERVED PROTEIN"/>
    <property type="match status" value="1"/>
</dbReference>
<evidence type="ECO:0000313" key="3">
    <source>
        <dbReference type="Proteomes" id="UP000199051"/>
    </source>
</evidence>
<dbReference type="CDD" id="cd06587">
    <property type="entry name" value="VOC"/>
    <property type="match status" value="1"/>
</dbReference>
<reference evidence="3" key="1">
    <citation type="submission" date="2016-10" db="EMBL/GenBank/DDBJ databases">
        <authorList>
            <person name="Varghese N."/>
            <person name="Submissions S."/>
        </authorList>
    </citation>
    <scope>NUCLEOTIDE SEQUENCE [LARGE SCALE GENOMIC DNA]</scope>
    <source>
        <strain evidence="3">DSM 44260</strain>
    </source>
</reference>
<dbReference type="RefSeq" id="WP_143073678.1">
    <property type="nucleotide sequence ID" value="NZ_FOGI01000013.1"/>
</dbReference>
<dbReference type="PROSITE" id="PS51819">
    <property type="entry name" value="VOC"/>
    <property type="match status" value="1"/>
</dbReference>
<dbReference type="InterPro" id="IPR029068">
    <property type="entry name" value="Glyas_Bleomycin-R_OHBP_Dase"/>
</dbReference>
<dbReference type="STRING" id="155974.SAMN04487818_113210"/>